<accession>A0A6M6A148</accession>
<keyword evidence="1" id="KW-1133">Transmembrane helix</keyword>
<proteinExistence type="predicted"/>
<evidence type="ECO:0000313" key="2">
    <source>
        <dbReference type="EMBL" id="QJX11345.1"/>
    </source>
</evidence>
<dbReference type="AlphaFoldDB" id="A0A6M6A148"/>
<organism evidence="2">
    <name type="scientific">Klebsiella pneumoniae</name>
    <dbReference type="NCBI Taxonomy" id="573"/>
    <lineage>
        <taxon>Bacteria</taxon>
        <taxon>Pseudomonadati</taxon>
        <taxon>Pseudomonadota</taxon>
        <taxon>Gammaproteobacteria</taxon>
        <taxon>Enterobacterales</taxon>
        <taxon>Enterobacteriaceae</taxon>
        <taxon>Klebsiella/Raoultella group</taxon>
        <taxon>Klebsiella</taxon>
        <taxon>Klebsiella pneumoniae complex</taxon>
    </lineage>
</organism>
<name>A0A6M6A148_KLEPN</name>
<keyword evidence="1" id="KW-0812">Transmembrane</keyword>
<protein>
    <submittedName>
        <fullName evidence="2">Mobile element protein</fullName>
    </submittedName>
</protein>
<reference evidence="2" key="1">
    <citation type="submission" date="2019-10" db="EMBL/GenBank/DDBJ databases">
        <title>Tracking microevolution events of conjugative virulence plasmid p15WZ-82_Vir during transmission.</title>
        <authorList>
            <person name="Yang X."/>
        </authorList>
    </citation>
    <scope>NUCLEOTIDE SEQUENCE</scope>
    <source>
        <strain evidence="2">GH27</strain>
        <plasmid evidence="2">pGH27_175</plasmid>
    </source>
</reference>
<dbReference type="EMBL" id="MN543571">
    <property type="protein sequence ID" value="QJX11345.1"/>
    <property type="molecule type" value="Genomic_DNA"/>
</dbReference>
<keyword evidence="1" id="KW-0472">Membrane</keyword>
<feature type="transmembrane region" description="Helical" evidence="1">
    <location>
        <begin position="89"/>
        <end position="109"/>
    </location>
</feature>
<sequence length="112" mass="12297">MFRRLFRSRGLTATALTLIKRSRPLGMDGWGSDKSSITDVLSRVARNQRLSFCLLKKVSHQINKCKSVRNAIPASAPGSANRKIRGKRALGNAVNLLMTILICSHSIFVTSG</sequence>
<keyword evidence="2" id="KW-0614">Plasmid</keyword>
<geneLocation type="plasmid" evidence="2">
    <name>pGH27_175</name>
</geneLocation>
<evidence type="ECO:0000256" key="1">
    <source>
        <dbReference type="SAM" id="Phobius"/>
    </source>
</evidence>